<proteinExistence type="predicted"/>
<name>A0A382QEK6_9ZZZZ</name>
<feature type="non-terminal residue" evidence="1">
    <location>
        <position position="1"/>
    </location>
</feature>
<protein>
    <submittedName>
        <fullName evidence="1">Uncharacterized protein</fullName>
    </submittedName>
</protein>
<dbReference type="EMBL" id="UINC01113622">
    <property type="protein sequence ID" value="SVC83358.1"/>
    <property type="molecule type" value="Genomic_DNA"/>
</dbReference>
<evidence type="ECO:0000313" key="1">
    <source>
        <dbReference type="EMBL" id="SVC83358.1"/>
    </source>
</evidence>
<dbReference type="AlphaFoldDB" id="A0A382QEK6"/>
<organism evidence="1">
    <name type="scientific">marine metagenome</name>
    <dbReference type="NCBI Taxonomy" id="408172"/>
    <lineage>
        <taxon>unclassified sequences</taxon>
        <taxon>metagenomes</taxon>
        <taxon>ecological metagenomes</taxon>
    </lineage>
</organism>
<gene>
    <name evidence="1" type="ORF">METZ01_LOCUS336212</name>
</gene>
<sequence>GMKYIPPLHVDLGQGILQMINEINKSKEHS</sequence>
<accession>A0A382QEK6</accession>
<reference evidence="1" key="1">
    <citation type="submission" date="2018-05" db="EMBL/GenBank/DDBJ databases">
        <authorList>
            <person name="Lanie J.A."/>
            <person name="Ng W.-L."/>
            <person name="Kazmierczak K.M."/>
            <person name="Andrzejewski T.M."/>
            <person name="Davidsen T.M."/>
            <person name="Wayne K.J."/>
            <person name="Tettelin H."/>
            <person name="Glass J.I."/>
            <person name="Rusch D."/>
            <person name="Podicherti R."/>
            <person name="Tsui H.-C.T."/>
            <person name="Winkler M.E."/>
        </authorList>
    </citation>
    <scope>NUCLEOTIDE SEQUENCE</scope>
</reference>